<name>A0A813GZT7_POLGL</name>
<gene>
    <name evidence="1" type="ORF">PGLA1383_LOCUS47062</name>
</gene>
<proteinExistence type="predicted"/>
<feature type="non-terminal residue" evidence="1">
    <location>
        <position position="1"/>
    </location>
</feature>
<evidence type="ECO:0000313" key="1">
    <source>
        <dbReference type="EMBL" id="CAE8630883.1"/>
    </source>
</evidence>
<comment type="caution">
    <text evidence="1">The sequence shown here is derived from an EMBL/GenBank/DDBJ whole genome shotgun (WGS) entry which is preliminary data.</text>
</comment>
<evidence type="ECO:0000313" key="2">
    <source>
        <dbReference type="Proteomes" id="UP000654075"/>
    </source>
</evidence>
<keyword evidence="2" id="KW-1185">Reference proteome</keyword>
<feature type="non-terminal residue" evidence="1">
    <location>
        <position position="222"/>
    </location>
</feature>
<organism evidence="1 2">
    <name type="scientific">Polarella glacialis</name>
    <name type="common">Dinoflagellate</name>
    <dbReference type="NCBI Taxonomy" id="89957"/>
    <lineage>
        <taxon>Eukaryota</taxon>
        <taxon>Sar</taxon>
        <taxon>Alveolata</taxon>
        <taxon>Dinophyceae</taxon>
        <taxon>Suessiales</taxon>
        <taxon>Suessiaceae</taxon>
        <taxon>Polarella</taxon>
    </lineage>
</organism>
<dbReference type="AlphaFoldDB" id="A0A813GZT7"/>
<reference evidence="1" key="1">
    <citation type="submission" date="2021-02" db="EMBL/GenBank/DDBJ databases">
        <authorList>
            <person name="Dougan E. K."/>
            <person name="Rhodes N."/>
            <person name="Thang M."/>
            <person name="Chan C."/>
        </authorList>
    </citation>
    <scope>NUCLEOTIDE SEQUENCE</scope>
</reference>
<sequence length="222" mass="23448">VSRAPEGSSDLVSGKWLLPSILEMSEAVEETSPADAMATVQGWLGFLQGEGKGAAAVLADASGYPLEEALELFQEELSNSVSVVVAKLPAGVSGALGPVGLLAAIRNGEDLDLSLFGGQSWETVHLDFLATNPLIGWASEVWDTSGLLRHRLRAAATAGAVRDSCSVGVHMLQSLLASAASTGRAVTVAPINEQNKEQYRQLGFWEDSLVDPTLMFWVPTEE</sequence>
<accession>A0A813GZT7</accession>
<protein>
    <submittedName>
        <fullName evidence="1">Uncharacterized protein</fullName>
    </submittedName>
</protein>
<dbReference type="Proteomes" id="UP000654075">
    <property type="component" value="Unassembled WGS sequence"/>
</dbReference>
<dbReference type="EMBL" id="CAJNNV010029971">
    <property type="protein sequence ID" value="CAE8630883.1"/>
    <property type="molecule type" value="Genomic_DNA"/>
</dbReference>